<evidence type="ECO:0000313" key="2">
    <source>
        <dbReference type="EMBL" id="CAI2358760.1"/>
    </source>
</evidence>
<accession>A0AAD1TZX0</accession>
<organism evidence="2 3">
    <name type="scientific">Euplotes crassus</name>
    <dbReference type="NCBI Taxonomy" id="5936"/>
    <lineage>
        <taxon>Eukaryota</taxon>
        <taxon>Sar</taxon>
        <taxon>Alveolata</taxon>
        <taxon>Ciliophora</taxon>
        <taxon>Intramacronucleata</taxon>
        <taxon>Spirotrichea</taxon>
        <taxon>Hypotrichia</taxon>
        <taxon>Euplotida</taxon>
        <taxon>Euplotidae</taxon>
        <taxon>Moneuplotes</taxon>
    </lineage>
</organism>
<sequence>MDSIEQEETISQPTALHPEDSQHSAIKTSVQIKRAKKKKKKRSNRPKQKNQQDNSQDDPNFGLGKDNHEHDESNWGNYDEHILQQFSKRPSKSALFHSKKNQQEQESFGESSKKPMNSDFRLKSVEYTNVHRETISSKMHSIDNFEERKNNICDCCSNRSNSHIMSPMDSFLRKKNYNPNMGSPSRGQLCGLTSLITPSGTIGERSMESKPAYWTNSRNNRLQKSSRTKTLKMEDNEGIIQHNKDYNEYLDKRMRRIFFNSPNKVVVNENWANNENMFQKNNVFTPDMTKRDTFQDDFRSRTTNTSNMQNISFLKNKILRKRLVKSGTTKNLYKNSPQRGLVIHKLYDKRECEGFIKQEGFLNNALPDFFSKTKKIDTSDEFRINYSSFLKHIMKDESMEKSRSMPKIKYAKSAAQTSRLKQSTLLNVANRLVKKNEEAHEDSEDKNDQEELKIQYNSHKPALLNYIKFKVMKGENARTVREPCDGYKIIENAYKNIKKKKSKAPFIKKTNLEDEELLSQSQIFLSKTAKFQSPRSPNTNAKDRALIKKYVSINIKN</sequence>
<reference evidence="2" key="1">
    <citation type="submission" date="2023-07" db="EMBL/GenBank/DDBJ databases">
        <authorList>
            <consortium name="AG Swart"/>
            <person name="Singh M."/>
            <person name="Singh A."/>
            <person name="Seah K."/>
            <person name="Emmerich C."/>
        </authorList>
    </citation>
    <scope>NUCLEOTIDE SEQUENCE</scope>
    <source>
        <strain evidence="2">DP1</strain>
    </source>
</reference>
<comment type="caution">
    <text evidence="2">The sequence shown here is derived from an EMBL/GenBank/DDBJ whole genome shotgun (WGS) entry which is preliminary data.</text>
</comment>
<keyword evidence="3" id="KW-1185">Reference proteome</keyword>
<name>A0AAD1TZX0_EUPCR</name>
<dbReference type="AlphaFoldDB" id="A0AAD1TZX0"/>
<feature type="compositionally biased region" description="Basic and acidic residues" evidence="1">
    <location>
        <begin position="65"/>
        <end position="75"/>
    </location>
</feature>
<proteinExistence type="predicted"/>
<dbReference type="Proteomes" id="UP001295684">
    <property type="component" value="Unassembled WGS sequence"/>
</dbReference>
<feature type="region of interest" description="Disordered" evidence="1">
    <location>
        <begin position="1"/>
        <end position="75"/>
    </location>
</feature>
<dbReference type="EMBL" id="CAMPGE010000043">
    <property type="protein sequence ID" value="CAI2358760.1"/>
    <property type="molecule type" value="Genomic_DNA"/>
</dbReference>
<gene>
    <name evidence="2" type="ORF">ECRASSUSDP1_LOCUS43</name>
</gene>
<feature type="region of interest" description="Disordered" evidence="1">
    <location>
        <begin position="90"/>
        <end position="116"/>
    </location>
</feature>
<evidence type="ECO:0000256" key="1">
    <source>
        <dbReference type="SAM" id="MobiDB-lite"/>
    </source>
</evidence>
<feature type="compositionally biased region" description="Basic residues" evidence="1">
    <location>
        <begin position="33"/>
        <end position="48"/>
    </location>
</feature>
<evidence type="ECO:0000313" key="3">
    <source>
        <dbReference type="Proteomes" id="UP001295684"/>
    </source>
</evidence>
<protein>
    <submittedName>
        <fullName evidence="2">Uncharacterized protein</fullName>
    </submittedName>
</protein>
<feature type="compositionally biased region" description="Low complexity" evidence="1">
    <location>
        <begin position="49"/>
        <end position="60"/>
    </location>
</feature>